<feature type="compositionally biased region" description="Low complexity" evidence="1">
    <location>
        <begin position="2189"/>
        <end position="2201"/>
    </location>
</feature>
<feature type="region of interest" description="Disordered" evidence="1">
    <location>
        <begin position="676"/>
        <end position="705"/>
    </location>
</feature>
<feature type="region of interest" description="Disordered" evidence="1">
    <location>
        <begin position="106"/>
        <end position="210"/>
    </location>
</feature>
<feature type="region of interest" description="Disordered" evidence="1">
    <location>
        <begin position="300"/>
        <end position="441"/>
    </location>
</feature>
<feature type="compositionally biased region" description="Basic and acidic residues" evidence="1">
    <location>
        <begin position="2228"/>
        <end position="2237"/>
    </location>
</feature>
<proteinExistence type="predicted"/>
<organism evidence="3 4">
    <name type="scientific">Holothuria leucospilota</name>
    <name type="common">Black long sea cucumber</name>
    <name type="synonym">Mertensiothuria leucospilota</name>
    <dbReference type="NCBI Taxonomy" id="206669"/>
    <lineage>
        <taxon>Eukaryota</taxon>
        <taxon>Metazoa</taxon>
        <taxon>Echinodermata</taxon>
        <taxon>Eleutherozoa</taxon>
        <taxon>Echinozoa</taxon>
        <taxon>Holothuroidea</taxon>
        <taxon>Aspidochirotacea</taxon>
        <taxon>Aspidochirotida</taxon>
        <taxon>Holothuriidae</taxon>
        <taxon>Holothuria</taxon>
    </lineage>
</organism>
<name>A0A9Q1BTG1_HOLLE</name>
<feature type="compositionally biased region" description="Pro residues" evidence="1">
    <location>
        <begin position="1305"/>
        <end position="1328"/>
    </location>
</feature>
<feature type="compositionally biased region" description="Low complexity" evidence="1">
    <location>
        <begin position="558"/>
        <end position="569"/>
    </location>
</feature>
<feature type="compositionally biased region" description="Polar residues" evidence="1">
    <location>
        <begin position="792"/>
        <end position="807"/>
    </location>
</feature>
<feature type="compositionally biased region" description="Polar residues" evidence="1">
    <location>
        <begin position="915"/>
        <end position="926"/>
    </location>
</feature>
<feature type="compositionally biased region" description="Polar residues" evidence="1">
    <location>
        <begin position="934"/>
        <end position="959"/>
    </location>
</feature>
<evidence type="ECO:0000313" key="3">
    <source>
        <dbReference type="EMBL" id="KAJ8032868.1"/>
    </source>
</evidence>
<feature type="region of interest" description="Disordered" evidence="1">
    <location>
        <begin position="482"/>
        <end position="505"/>
    </location>
</feature>
<feature type="compositionally biased region" description="Acidic residues" evidence="1">
    <location>
        <begin position="2264"/>
        <end position="2276"/>
    </location>
</feature>
<feature type="compositionally biased region" description="Polar residues" evidence="1">
    <location>
        <begin position="1252"/>
        <end position="1264"/>
    </location>
</feature>
<feature type="compositionally biased region" description="Low complexity" evidence="1">
    <location>
        <begin position="113"/>
        <end position="122"/>
    </location>
</feature>
<feature type="compositionally biased region" description="Basic and acidic residues" evidence="1">
    <location>
        <begin position="1031"/>
        <end position="1056"/>
    </location>
</feature>
<feature type="compositionally biased region" description="Low complexity" evidence="1">
    <location>
        <begin position="1816"/>
        <end position="1830"/>
    </location>
</feature>
<feature type="region of interest" description="Disordered" evidence="1">
    <location>
        <begin position="1702"/>
        <end position="1741"/>
    </location>
</feature>
<feature type="region of interest" description="Disordered" evidence="1">
    <location>
        <begin position="1878"/>
        <end position="1938"/>
    </location>
</feature>
<feature type="compositionally biased region" description="Polar residues" evidence="1">
    <location>
        <begin position="2030"/>
        <end position="2041"/>
    </location>
</feature>
<accession>A0A9Q1BTG1</accession>
<evidence type="ECO:0000313" key="4">
    <source>
        <dbReference type="Proteomes" id="UP001152320"/>
    </source>
</evidence>
<comment type="caution">
    <text evidence="3">The sequence shown here is derived from an EMBL/GenBank/DDBJ whole genome shotgun (WGS) entry which is preliminary data.</text>
</comment>
<feature type="compositionally biased region" description="Polar residues" evidence="1">
    <location>
        <begin position="1658"/>
        <end position="1667"/>
    </location>
</feature>
<feature type="compositionally biased region" description="Polar residues" evidence="1">
    <location>
        <begin position="736"/>
        <end position="761"/>
    </location>
</feature>
<feature type="region of interest" description="Disordered" evidence="1">
    <location>
        <begin position="1816"/>
        <end position="1837"/>
    </location>
</feature>
<feature type="domain" description="Nuclear receptor coactivator 6 TRADD-N" evidence="2">
    <location>
        <begin position="6"/>
        <end position="96"/>
    </location>
</feature>
<feature type="region of interest" description="Disordered" evidence="1">
    <location>
        <begin position="1446"/>
        <end position="1668"/>
    </location>
</feature>
<feature type="region of interest" description="Disordered" evidence="1">
    <location>
        <begin position="2160"/>
        <end position="2340"/>
    </location>
</feature>
<feature type="compositionally biased region" description="Polar residues" evidence="1">
    <location>
        <begin position="2169"/>
        <end position="2188"/>
    </location>
</feature>
<keyword evidence="3" id="KW-0675">Receptor</keyword>
<evidence type="ECO:0000259" key="2">
    <source>
        <dbReference type="Pfam" id="PF13820"/>
    </source>
</evidence>
<feature type="compositionally biased region" description="Basic and acidic residues" evidence="1">
    <location>
        <begin position="962"/>
        <end position="973"/>
    </location>
</feature>
<dbReference type="Pfam" id="PF13820">
    <property type="entry name" value="NCOA6_TRADD-N"/>
    <property type="match status" value="1"/>
</dbReference>
<feature type="compositionally biased region" description="Polar residues" evidence="1">
    <location>
        <begin position="1368"/>
        <end position="1385"/>
    </location>
</feature>
<feature type="compositionally biased region" description="Low complexity" evidence="1">
    <location>
        <begin position="1072"/>
        <end position="1085"/>
    </location>
</feature>
<evidence type="ECO:0000256" key="1">
    <source>
        <dbReference type="SAM" id="MobiDB-lite"/>
    </source>
</evidence>
<feature type="compositionally biased region" description="Low complexity" evidence="1">
    <location>
        <begin position="172"/>
        <end position="198"/>
    </location>
</feature>
<feature type="compositionally biased region" description="Basic and acidic residues" evidence="1">
    <location>
        <begin position="2050"/>
        <end position="2067"/>
    </location>
</feature>
<feature type="compositionally biased region" description="Polar residues" evidence="1">
    <location>
        <begin position="1606"/>
        <end position="1622"/>
    </location>
</feature>
<feature type="compositionally biased region" description="Low complexity" evidence="1">
    <location>
        <begin position="1205"/>
        <end position="1224"/>
    </location>
</feature>
<feature type="region of interest" description="Disordered" evidence="1">
    <location>
        <begin position="1360"/>
        <end position="1395"/>
    </location>
</feature>
<reference evidence="3" key="1">
    <citation type="submission" date="2021-10" db="EMBL/GenBank/DDBJ databases">
        <title>Tropical sea cucumber genome reveals ecological adaptation and Cuvierian tubules defense mechanism.</title>
        <authorList>
            <person name="Chen T."/>
        </authorList>
    </citation>
    <scope>NUCLEOTIDE SEQUENCE</scope>
    <source>
        <strain evidence="3">Nanhai2018</strain>
        <tissue evidence="3">Muscle</tissue>
    </source>
</reference>
<feature type="compositionally biased region" description="Polar residues" evidence="1">
    <location>
        <begin position="1972"/>
        <end position="1987"/>
    </location>
</feature>
<feature type="compositionally biased region" description="Polar residues" evidence="1">
    <location>
        <begin position="2009"/>
        <end position="2022"/>
    </location>
</feature>
<keyword evidence="4" id="KW-1185">Reference proteome</keyword>
<feature type="compositionally biased region" description="Pro residues" evidence="1">
    <location>
        <begin position="382"/>
        <end position="396"/>
    </location>
</feature>
<feature type="region of interest" description="Disordered" evidence="1">
    <location>
        <begin position="558"/>
        <end position="578"/>
    </location>
</feature>
<feature type="compositionally biased region" description="Polar residues" evidence="1">
    <location>
        <begin position="831"/>
        <end position="847"/>
    </location>
</feature>
<feature type="compositionally biased region" description="Polar residues" evidence="1">
    <location>
        <begin position="1568"/>
        <end position="1578"/>
    </location>
</feature>
<dbReference type="Proteomes" id="UP001152320">
    <property type="component" value="Chromosome 11"/>
</dbReference>
<feature type="region of interest" description="Disordered" evidence="1">
    <location>
        <begin position="731"/>
        <end position="774"/>
    </location>
</feature>
<dbReference type="OrthoDB" id="5967287at2759"/>
<gene>
    <name evidence="3" type="ORF">HOLleu_22938</name>
</gene>
<feature type="compositionally biased region" description="Basic residues" evidence="1">
    <location>
        <begin position="359"/>
        <end position="373"/>
    </location>
</feature>
<feature type="compositionally biased region" description="Low complexity" evidence="1">
    <location>
        <begin position="1587"/>
        <end position="1600"/>
    </location>
</feature>
<dbReference type="InterPro" id="IPR032715">
    <property type="entry name" value="NCOA6_TRADD-N"/>
</dbReference>
<protein>
    <submittedName>
        <fullName evidence="3">Nuclear receptor coactivator 6</fullName>
    </submittedName>
</protein>
<dbReference type="EMBL" id="JAIZAY010000011">
    <property type="protein sequence ID" value="KAJ8032868.1"/>
    <property type="molecule type" value="Genomic_DNA"/>
</dbReference>
<feature type="compositionally biased region" description="Low complexity" evidence="1">
    <location>
        <begin position="415"/>
        <end position="441"/>
    </location>
</feature>
<sequence>MADITEVVITCKGNVNDPDIHEKISKLLEDISSTAGADNANLKSLEPWNSIKVTFNIPREAAIRLQELARLGDDALVNLGILSVQIANGELFDLNAIRQLLQQQEATPPPSRLLPQQLPQSSADTVVPAPPQGRPKPQVHKKKKAPAVSSSPQMPAGLPAINLGQQPLPHTSSPLSSVGVLPSHTTLSSSVSSGTSLLPAQPPMSSSSHKSPFLMNSGPMLSIGNIPPGIPSPYLGNLSKTTAISGNIAMSNSFSSVYSIAMSVGGSSRVPHQAPVLQSLPNLPTPQTPPGSFPWNLGAKPPPFMTNRQPSGMSPWNQMYPGGSNLPTNLPGSIPSIGPIPSPSNLANSRPDPPAPQSKPKKKQVKKVKRNKKVPKDKMPSIPLPPPLMPPEPKVPPTSETMAPPKPVGLPIAMNPISPNTPPSTSIREGTPTPGTTPVSSQTQPIRFPFNQAQMQIGGRSDVSMTSPLLVDLLQRDIPSTQFPLTSGESMKGTVSGPVSSSPHRMPAPIGQPQGHSAVTMHLPNTTAPQLGVVTSQMTAPRSLVQQPPMFRQPMQMPMRSPMGQPQQSTPGTLPNTNMAQKLNQTYQQQAYPQIPYSPSTSGGIPQGSNRMPMPQINFPHGNMPPFMIPHGVSQAGHSMQLPHPQSQGNWPVPPPSAMTTVPAVISSEAVFTSTPSVSAMRRAGQSQLDGQPQRALPKQRDPVVKSAFDEESALAGMTEAERDTFVAAAKIAQDSKPTSTSETSRGGSQPGNRPPSNAEQFANLPIPSEGFSFTEKSLPSMLAVENLAVSEPQQPSRASKSFTNSGPRERLNEKPSPSPSPSLTPSPSSFISHRSTPTDGNKSSAIITGADGPHGMTSVPAVGQSRQTISLNDFPPSSLSQIISSKSTSASMQAKPVQMQGGQPSMPPLCFPSLPSSTFPSQVSEQRGPFPSSVASVGSVSLPNVESHGTQNWPSGSAGSKRGDSFQLESKRKMQSYDYSGKQNAEPALPPKAPGGYPYDWPFNTIAPPTQSLSTEGLQFMARLAAIPQDSDRSQEKSQHPHQELQKSGKEDKPHLKALLNEISGGAVSPASSGCADGQSSSSRGLKRLSSEEKTERKRRKSSPRPSSDQHTPSSQPHGKGDHPSGSLELPRVPTAEELSFNLQQARAQSLDLLKGASNYTPMPKSGPSSPRGKGRTKSSDHPSQGGMQHAESYKGKPFASVPTSTTVTGASGKTSGGVSKSSSKSKDSRSRSKSPKASGSKSHKSDGSSYQGVTPAPTSSNVPFAGVHEFHPPPGLTIRGPAKPGPPQFQTRKVPQVSDEPSPMSPTIPPYGPTPYQPPRPFPPPETQRKSPRASRPVSPFASASALLSSFAMSAGKVPEFPVTKPGQSQSPLTSPSYVTSPPLQHLPVTSLPSGSLGVSHSGIMGEGVQLEQSDDFKAMALTPQGGHQPVPQFALTSQDPKLDHGFFQREPVGVAPGRIVQSPDGWPSNWTDAAPAESKTHSSVPSIPFGNPREVPPALWKPQATAASSETERRANTSTLPSSSGGSNSGAGTSFSNLPTSSFYHKSNEETSSKVQPNVHENLENQRTTASSVSSGIEDKRKPAGGPTTSAAGAYSGPGMEALSSSPDVPTSLVSSYPDESNPYFYQPHRSPIQSEAQGKVRPGPVLSSGALNPKFSSGLTSSGGDVGVQKSVIVVSSQKPNVTTIGVRKVGTIGHQQYSVPNHSQSGMTGVTSYETSHGYSARPSNVDTIGRNGASNMPQTRVTKVIPITQENMLSWQSNKTWETTLERDQMSSLSTTENPAETQLILSTSSGHDTNEAPSAYPTLVNLSKPAASSVPTSSPTTEAKPQGANIVTVPSTQLTKMTFPPIVSESFNVPATTSYSEKGSIMLPQSHKPLERESSSRHSQQQTTQEADRMLSLASTQSDVTPTESLSSSSIAGAKELSPDVSEEKSEMCNVFRQGGPVVMTSRVSSSPRTIEHLTSTPLSTISASFTDNGTASVQSDPLDLPKDPPTQQSDTREVKSKSNVIVSHSSLTQHSSKEGAITVTSSESGSIHQDISAPLPKSFEKDSLAYRKDTNDTGERSNSGMSLDTVSDAAVMLQDPLNSKSRDSNQSVEGVVSQVPVPVESSMTPTATSLDVPNIAQKFCPSNSIPSQDREAQQVLISEEHQTRFVAGITPDKYQTEPATSQESSVSHGSKSTFGMSSAISSDSSGNSSLQHREEEAGGEADVYGFKGCEEEDDPLDRMAEDYSKDNNSASYQSDRMEYISQEDFQEHELDADQDESLLQEDDTLMQKNRNRGQRSPGACGQDGRDGSGSQEEDQDQPKTRKRSMRASGRDMYYGPIPTYKRRKPNQK</sequence>
<feature type="region of interest" description="Disordered" evidence="1">
    <location>
        <begin position="1972"/>
        <end position="2076"/>
    </location>
</feature>
<feature type="compositionally biased region" description="Polar residues" evidence="1">
    <location>
        <begin position="1904"/>
        <end position="1922"/>
    </location>
</feature>
<feature type="compositionally biased region" description="Low complexity" evidence="1">
    <location>
        <begin position="878"/>
        <end position="896"/>
    </location>
</feature>
<feature type="compositionally biased region" description="Polar residues" evidence="1">
    <location>
        <begin position="306"/>
        <end position="317"/>
    </location>
</feature>
<feature type="region of interest" description="Disordered" evidence="1">
    <location>
        <begin position="786"/>
        <end position="1343"/>
    </location>
</feature>
<feature type="compositionally biased region" description="Low complexity" evidence="1">
    <location>
        <begin position="1519"/>
        <end position="1540"/>
    </location>
</feature>
<feature type="compositionally biased region" description="Polar residues" evidence="1">
    <location>
        <begin position="1008"/>
        <end position="1018"/>
    </location>
</feature>